<feature type="binding site" evidence="8">
    <location>
        <position position="193"/>
    </location>
    <ligand>
        <name>Mg(2+)</name>
        <dbReference type="ChEBI" id="CHEBI:18420"/>
    </ligand>
</feature>
<dbReference type="GO" id="GO:0042254">
    <property type="term" value="P:ribosome biogenesis"/>
    <property type="evidence" value="ECO:0007669"/>
    <property type="project" value="UniProtKB-UniRule"/>
</dbReference>
<dbReference type="NCBIfam" id="NF008955">
    <property type="entry name" value="PRK12297.1"/>
    <property type="match status" value="1"/>
</dbReference>
<dbReference type="SUPFAM" id="SSF52540">
    <property type="entry name" value="P-loop containing nucleoside triphosphate hydrolases"/>
    <property type="match status" value="1"/>
</dbReference>
<keyword evidence="2 8" id="KW-0963">Cytoplasm</keyword>
<dbReference type="InterPro" id="IPR014100">
    <property type="entry name" value="GTP-bd_Obg/CgtA"/>
</dbReference>
<reference evidence="12" key="1">
    <citation type="submission" date="2012-06" db="EMBL/GenBank/DDBJ databases">
        <title>Complete sequence of chromosome of Desulfomonile tiedjei DSM 6799.</title>
        <authorList>
            <person name="Lucas S."/>
            <person name="Copeland A."/>
            <person name="Lapidus A."/>
            <person name="Glavina del Rio T."/>
            <person name="Dalin E."/>
            <person name="Tice H."/>
            <person name="Bruce D."/>
            <person name="Goodwin L."/>
            <person name="Pitluck S."/>
            <person name="Peters L."/>
            <person name="Ovchinnikova G."/>
            <person name="Zeytun A."/>
            <person name="Lu M."/>
            <person name="Kyrpides N."/>
            <person name="Mavromatis K."/>
            <person name="Ivanova N."/>
            <person name="Brettin T."/>
            <person name="Detter J.C."/>
            <person name="Han C."/>
            <person name="Larimer F."/>
            <person name="Land M."/>
            <person name="Hauser L."/>
            <person name="Markowitz V."/>
            <person name="Cheng J.-F."/>
            <person name="Hugenholtz P."/>
            <person name="Woyke T."/>
            <person name="Wu D."/>
            <person name="Spring S."/>
            <person name="Schroeder M."/>
            <person name="Brambilla E."/>
            <person name="Klenk H.-P."/>
            <person name="Eisen J.A."/>
        </authorList>
    </citation>
    <scope>NUCLEOTIDE SEQUENCE [LARGE SCALE GENOMIC DNA]</scope>
    <source>
        <strain evidence="12">ATCC 49306 / DSM 6799 / DCB-1</strain>
    </source>
</reference>
<dbReference type="Pfam" id="PF01018">
    <property type="entry name" value="GTP1_OBG"/>
    <property type="match status" value="1"/>
</dbReference>
<dbReference type="Gene3D" id="2.70.210.12">
    <property type="entry name" value="GTP1/OBG domain"/>
    <property type="match status" value="1"/>
</dbReference>
<dbReference type="KEGG" id="dti:Desti_0404"/>
<feature type="domain" description="OBG-type G" evidence="9">
    <location>
        <begin position="160"/>
        <end position="331"/>
    </location>
</feature>
<dbReference type="InterPro" id="IPR006073">
    <property type="entry name" value="GTP-bd"/>
</dbReference>
<comment type="similarity">
    <text evidence="1 8">Belongs to the TRAFAC class OBG-HflX-like GTPase superfamily. OBG GTPase family.</text>
</comment>
<dbReference type="PROSITE" id="PS51883">
    <property type="entry name" value="OBG"/>
    <property type="match status" value="1"/>
</dbReference>
<dbReference type="STRING" id="706587.Desti_0404"/>
<accession>I4C0P8</accession>
<dbReference type="InterPro" id="IPR036726">
    <property type="entry name" value="GTP1_OBG_dom_sf"/>
</dbReference>
<protein>
    <recommendedName>
        <fullName evidence="8">GTPase Obg</fullName>
        <ecNumber evidence="8">3.6.5.-</ecNumber>
    </recommendedName>
    <alternativeName>
        <fullName evidence="8">GTP-binding protein Obg</fullName>
    </alternativeName>
</protein>
<evidence type="ECO:0000256" key="6">
    <source>
        <dbReference type="ARBA" id="ARBA00022842"/>
    </source>
</evidence>
<evidence type="ECO:0000256" key="1">
    <source>
        <dbReference type="ARBA" id="ARBA00007699"/>
    </source>
</evidence>
<dbReference type="InterPro" id="IPR045086">
    <property type="entry name" value="OBG_GTPase"/>
</dbReference>
<evidence type="ECO:0000259" key="10">
    <source>
        <dbReference type="PROSITE" id="PS51883"/>
    </source>
</evidence>
<dbReference type="GO" id="GO:0000287">
    <property type="term" value="F:magnesium ion binding"/>
    <property type="evidence" value="ECO:0007669"/>
    <property type="project" value="InterPro"/>
</dbReference>
<keyword evidence="4 8" id="KW-0547">Nucleotide-binding</keyword>
<dbReference type="eggNOG" id="COG0536">
    <property type="taxonomic scope" value="Bacteria"/>
</dbReference>
<dbReference type="GO" id="GO:0005737">
    <property type="term" value="C:cytoplasm"/>
    <property type="evidence" value="ECO:0007669"/>
    <property type="project" value="UniProtKB-SubCell"/>
</dbReference>
<comment type="function">
    <text evidence="8">An essential GTPase which binds GTP, GDP and possibly (p)ppGpp with moderate affinity, with high nucleotide exchange rates and a fairly low GTP hydrolysis rate. Plays a role in control of the cell cycle, stress response, ribosome biogenesis and in those bacteria that undergo differentiation, in morphogenesis control.</text>
</comment>
<dbReference type="OrthoDB" id="9807318at2"/>
<dbReference type="InterPro" id="IPR031167">
    <property type="entry name" value="G_OBG"/>
</dbReference>
<dbReference type="GO" id="GO:0005525">
    <property type="term" value="F:GTP binding"/>
    <property type="evidence" value="ECO:0007669"/>
    <property type="project" value="UniProtKB-UniRule"/>
</dbReference>
<evidence type="ECO:0000313" key="11">
    <source>
        <dbReference type="EMBL" id="AFM23139.1"/>
    </source>
</evidence>
<dbReference type="InterPro" id="IPR027417">
    <property type="entry name" value="P-loop_NTPase"/>
</dbReference>
<organism evidence="11 12">
    <name type="scientific">Desulfomonile tiedjei (strain ATCC 49306 / DSM 6799 / DCB-1)</name>
    <dbReference type="NCBI Taxonomy" id="706587"/>
    <lineage>
        <taxon>Bacteria</taxon>
        <taxon>Pseudomonadati</taxon>
        <taxon>Thermodesulfobacteriota</taxon>
        <taxon>Desulfomonilia</taxon>
        <taxon>Desulfomonilales</taxon>
        <taxon>Desulfomonilaceae</taxon>
        <taxon>Desulfomonile</taxon>
    </lineage>
</organism>
<dbReference type="PROSITE" id="PS51710">
    <property type="entry name" value="G_OBG"/>
    <property type="match status" value="1"/>
</dbReference>
<dbReference type="AlphaFoldDB" id="I4C0P8"/>
<dbReference type="RefSeq" id="WP_014808298.1">
    <property type="nucleotide sequence ID" value="NC_018025.1"/>
</dbReference>
<proteinExistence type="inferred from homology"/>
<dbReference type="EMBL" id="CP003360">
    <property type="protein sequence ID" value="AFM23139.1"/>
    <property type="molecule type" value="Genomic_DNA"/>
</dbReference>
<dbReference type="PIRSF" id="PIRSF002401">
    <property type="entry name" value="GTP_bd_Obg/CgtA"/>
    <property type="match status" value="1"/>
</dbReference>
<dbReference type="EC" id="3.6.5.-" evidence="8"/>
<dbReference type="HAMAP" id="MF_01454">
    <property type="entry name" value="GTPase_Obg"/>
    <property type="match status" value="1"/>
</dbReference>
<evidence type="ECO:0000256" key="2">
    <source>
        <dbReference type="ARBA" id="ARBA00022490"/>
    </source>
</evidence>
<dbReference type="SUPFAM" id="SSF82051">
    <property type="entry name" value="Obg GTP-binding protein N-terminal domain"/>
    <property type="match status" value="1"/>
</dbReference>
<dbReference type="InterPro" id="IPR006169">
    <property type="entry name" value="GTP1_OBG_dom"/>
</dbReference>
<keyword evidence="3 8" id="KW-0479">Metal-binding</keyword>
<sequence>MKFVDQTRITVLAGTGGRGCLSFRREAYVPKGGPDGGDGGKGGDVLLVADESLNTLLDCQYQQLYRARNGTHGKGKDQHGRAAPDLVIRVPVGTLVKDDTTGELLADLDRPGSTLLAVRGGRGGRGNARFATSRNRAPRRFEEGQPGEERSLLLELKLIADIGLVGLPNSGKSTLLSRVSNATPKIADYPFTTKVPGLGVVRGPGGRDFVMADIPGLIEDAHKGAGMGDRFLRHIERTRVLLHLVDPSPLLTPTPLERFHIVMNELASYRKDLVKLPMIAVVTKMDLPENAGPAEDLKNELEHLGLSVHLISAATGTGVKDLLRHAGKLLKKTREQE</sequence>
<dbReference type="PANTHER" id="PTHR11702:SF31">
    <property type="entry name" value="MITOCHONDRIAL RIBOSOME-ASSOCIATED GTPASE 2"/>
    <property type="match status" value="1"/>
</dbReference>
<feature type="binding site" evidence="8">
    <location>
        <begin position="213"/>
        <end position="216"/>
    </location>
    <ligand>
        <name>GTP</name>
        <dbReference type="ChEBI" id="CHEBI:37565"/>
    </ligand>
</feature>
<comment type="subunit">
    <text evidence="8">Monomer.</text>
</comment>
<dbReference type="Pfam" id="PF01926">
    <property type="entry name" value="MMR_HSR1"/>
    <property type="match status" value="1"/>
</dbReference>
<evidence type="ECO:0000259" key="9">
    <source>
        <dbReference type="PROSITE" id="PS51710"/>
    </source>
</evidence>
<keyword evidence="12" id="KW-1185">Reference proteome</keyword>
<comment type="cofactor">
    <cofactor evidence="8">
        <name>Mg(2+)</name>
        <dbReference type="ChEBI" id="CHEBI:18420"/>
    </cofactor>
</comment>
<dbReference type="Proteomes" id="UP000006055">
    <property type="component" value="Chromosome"/>
</dbReference>
<evidence type="ECO:0000256" key="7">
    <source>
        <dbReference type="ARBA" id="ARBA00023134"/>
    </source>
</evidence>
<dbReference type="NCBIfam" id="TIGR02729">
    <property type="entry name" value="Obg_CgtA"/>
    <property type="match status" value="1"/>
</dbReference>
<comment type="subcellular location">
    <subcellularLocation>
        <location evidence="8">Cytoplasm</location>
    </subcellularLocation>
</comment>
<dbReference type="CDD" id="cd01898">
    <property type="entry name" value="Obg"/>
    <property type="match status" value="1"/>
</dbReference>
<dbReference type="HOGENOM" id="CLU_011747_2_3_7"/>
<dbReference type="PATRIC" id="fig|706587.4.peg.457"/>
<keyword evidence="7 8" id="KW-0342">GTP-binding</keyword>
<keyword evidence="6 8" id="KW-0460">Magnesium</keyword>
<dbReference type="GO" id="GO:0043022">
    <property type="term" value="F:ribosome binding"/>
    <property type="evidence" value="ECO:0007669"/>
    <property type="project" value="UniProtKB-ARBA"/>
</dbReference>
<feature type="binding site" evidence="8">
    <location>
        <begin position="312"/>
        <end position="314"/>
    </location>
    <ligand>
        <name>GTP</name>
        <dbReference type="ChEBI" id="CHEBI:37565"/>
    </ligand>
</feature>
<gene>
    <name evidence="8" type="primary">obg</name>
    <name evidence="11" type="ordered locus">Desti_0404</name>
</gene>
<evidence type="ECO:0000256" key="4">
    <source>
        <dbReference type="ARBA" id="ARBA00022741"/>
    </source>
</evidence>
<feature type="binding site" evidence="8">
    <location>
        <begin position="283"/>
        <end position="286"/>
    </location>
    <ligand>
        <name>GTP</name>
        <dbReference type="ChEBI" id="CHEBI:37565"/>
    </ligand>
</feature>
<feature type="domain" description="Obg" evidence="10">
    <location>
        <begin position="1"/>
        <end position="159"/>
    </location>
</feature>
<evidence type="ECO:0000256" key="5">
    <source>
        <dbReference type="ARBA" id="ARBA00022801"/>
    </source>
</evidence>
<feature type="binding site" evidence="8">
    <location>
        <begin position="191"/>
        <end position="195"/>
    </location>
    <ligand>
        <name>GTP</name>
        <dbReference type="ChEBI" id="CHEBI:37565"/>
    </ligand>
</feature>
<dbReference type="FunFam" id="2.70.210.12:FF:000001">
    <property type="entry name" value="GTPase Obg"/>
    <property type="match status" value="1"/>
</dbReference>
<feature type="binding site" evidence="8">
    <location>
        <begin position="166"/>
        <end position="173"/>
    </location>
    <ligand>
        <name>GTP</name>
        <dbReference type="ChEBI" id="CHEBI:37565"/>
    </ligand>
</feature>
<name>I4C0P8_DESTA</name>
<dbReference type="PANTHER" id="PTHR11702">
    <property type="entry name" value="DEVELOPMENTALLY REGULATED GTP-BINDING PROTEIN-RELATED"/>
    <property type="match status" value="1"/>
</dbReference>
<evidence type="ECO:0000256" key="8">
    <source>
        <dbReference type="HAMAP-Rule" id="MF_01454"/>
    </source>
</evidence>
<dbReference type="PRINTS" id="PR00326">
    <property type="entry name" value="GTP1OBG"/>
</dbReference>
<evidence type="ECO:0000256" key="3">
    <source>
        <dbReference type="ARBA" id="ARBA00022723"/>
    </source>
</evidence>
<keyword evidence="5 8" id="KW-0378">Hydrolase</keyword>
<dbReference type="GO" id="GO:0003924">
    <property type="term" value="F:GTPase activity"/>
    <property type="evidence" value="ECO:0007669"/>
    <property type="project" value="UniProtKB-UniRule"/>
</dbReference>
<feature type="binding site" evidence="8">
    <location>
        <position position="173"/>
    </location>
    <ligand>
        <name>Mg(2+)</name>
        <dbReference type="ChEBI" id="CHEBI:18420"/>
    </ligand>
</feature>
<dbReference type="Gene3D" id="3.40.50.300">
    <property type="entry name" value="P-loop containing nucleotide triphosphate hydrolases"/>
    <property type="match status" value="1"/>
</dbReference>
<evidence type="ECO:0000313" key="12">
    <source>
        <dbReference type="Proteomes" id="UP000006055"/>
    </source>
</evidence>
<dbReference type="NCBIfam" id="NF008956">
    <property type="entry name" value="PRK12299.1"/>
    <property type="match status" value="1"/>
</dbReference>